<dbReference type="GO" id="GO:0009086">
    <property type="term" value="P:methionine biosynthetic process"/>
    <property type="evidence" value="ECO:0007669"/>
    <property type="project" value="InterPro"/>
</dbReference>
<evidence type="ECO:0000256" key="1">
    <source>
        <dbReference type="ARBA" id="ARBA00022603"/>
    </source>
</evidence>
<gene>
    <name evidence="8" type="ORF">BKH32_01915</name>
</gene>
<protein>
    <submittedName>
        <fullName evidence="8">Homocysteine S-methyltransferase</fullName>
    </submittedName>
</protein>
<dbReference type="GO" id="GO:0033528">
    <property type="term" value="P:S-methylmethionine cycle"/>
    <property type="evidence" value="ECO:0007669"/>
    <property type="project" value="TreeGrafter"/>
</dbReference>
<feature type="domain" description="Hcy-binding" evidence="7">
    <location>
        <begin position="15"/>
        <end position="323"/>
    </location>
</feature>
<accession>A0A1Q8I3I4</accession>
<comment type="caution">
    <text evidence="8">The sequence shown here is derived from an EMBL/GenBank/DDBJ whole genome shotgun (WGS) entry which is preliminary data.</text>
</comment>
<dbReference type="GO" id="GO:0008270">
    <property type="term" value="F:zinc ion binding"/>
    <property type="evidence" value="ECO:0007669"/>
    <property type="project" value="InterPro"/>
</dbReference>
<evidence type="ECO:0000256" key="5">
    <source>
        <dbReference type="PIRSR" id="PIRSR037505-2"/>
    </source>
</evidence>
<dbReference type="InterPro" id="IPR036589">
    <property type="entry name" value="HCY_dom_sf"/>
</dbReference>
<organism evidence="8 9">
    <name type="scientific">Actinomyces oris</name>
    <dbReference type="NCBI Taxonomy" id="544580"/>
    <lineage>
        <taxon>Bacteria</taxon>
        <taxon>Bacillati</taxon>
        <taxon>Actinomycetota</taxon>
        <taxon>Actinomycetes</taxon>
        <taxon>Actinomycetales</taxon>
        <taxon>Actinomycetaceae</taxon>
        <taxon>Actinomyces</taxon>
    </lineage>
</organism>
<proteinExistence type="predicted"/>
<dbReference type="PIRSF" id="PIRSF037505">
    <property type="entry name" value="Betaine_HMT"/>
    <property type="match status" value="1"/>
</dbReference>
<keyword evidence="2 6" id="KW-0808">Transferase</keyword>
<dbReference type="GO" id="GO:0008898">
    <property type="term" value="F:S-adenosylmethionine-homocysteine S-methyltransferase activity"/>
    <property type="evidence" value="ECO:0007669"/>
    <property type="project" value="TreeGrafter"/>
</dbReference>
<keyword evidence="4 5" id="KW-0862">Zinc</keyword>
<dbReference type="Proteomes" id="UP000185736">
    <property type="component" value="Unassembled WGS sequence"/>
</dbReference>
<dbReference type="PANTHER" id="PTHR46015:SF1">
    <property type="entry name" value="HOMOCYSTEINE S-METHYLTRANSFERASE-LIKE ISOFORM 1"/>
    <property type="match status" value="1"/>
</dbReference>
<evidence type="ECO:0000313" key="9">
    <source>
        <dbReference type="Proteomes" id="UP000185736"/>
    </source>
</evidence>
<name>A0A1Q8I3I4_9ACTO</name>
<feature type="binding site" evidence="6">
    <location>
        <position position="309"/>
    </location>
    <ligand>
        <name>Zn(2+)</name>
        <dbReference type="ChEBI" id="CHEBI:29105"/>
    </ligand>
</feature>
<dbReference type="InterPro" id="IPR017226">
    <property type="entry name" value="BHMT-like"/>
</dbReference>
<dbReference type="InterPro" id="IPR003726">
    <property type="entry name" value="HCY_dom"/>
</dbReference>
<dbReference type="NCBIfam" id="NF007020">
    <property type="entry name" value="PRK09485.1"/>
    <property type="match status" value="1"/>
</dbReference>
<evidence type="ECO:0000256" key="2">
    <source>
        <dbReference type="ARBA" id="ARBA00022679"/>
    </source>
</evidence>
<dbReference type="PANTHER" id="PTHR46015">
    <property type="entry name" value="ZGC:172121"/>
    <property type="match status" value="1"/>
</dbReference>
<dbReference type="PROSITE" id="PS50970">
    <property type="entry name" value="HCY"/>
    <property type="match status" value="1"/>
</dbReference>
<evidence type="ECO:0000256" key="4">
    <source>
        <dbReference type="ARBA" id="ARBA00022833"/>
    </source>
</evidence>
<dbReference type="EMBL" id="MSGO01000007">
    <property type="protein sequence ID" value="OLL15647.1"/>
    <property type="molecule type" value="Genomic_DNA"/>
</dbReference>
<feature type="binding site" evidence="5 6">
    <location>
        <position position="243"/>
    </location>
    <ligand>
        <name>Zn(2+)</name>
        <dbReference type="ChEBI" id="CHEBI:29105"/>
    </ligand>
</feature>
<evidence type="ECO:0000313" key="8">
    <source>
        <dbReference type="EMBL" id="OLL15647.1"/>
    </source>
</evidence>
<dbReference type="Gene3D" id="3.20.20.330">
    <property type="entry name" value="Homocysteine-binding-like domain"/>
    <property type="match status" value="1"/>
</dbReference>
<dbReference type="AlphaFoldDB" id="A0A1Q8I3I4"/>
<keyword evidence="1 6" id="KW-0489">Methyltransferase</keyword>
<dbReference type="SUPFAM" id="SSF82282">
    <property type="entry name" value="Homocysteine S-methyltransferase"/>
    <property type="match status" value="1"/>
</dbReference>
<evidence type="ECO:0000256" key="6">
    <source>
        <dbReference type="PROSITE-ProRule" id="PRU00333"/>
    </source>
</evidence>
<dbReference type="InterPro" id="IPR051486">
    <property type="entry name" value="Hcy_S-methyltransferase"/>
</dbReference>
<comment type="cofactor">
    <cofactor evidence="5">
        <name>Zn(2+)</name>
        <dbReference type="ChEBI" id="CHEBI:29105"/>
    </cofactor>
    <text evidence="5">Binds 1 zinc ion per subunit.</text>
</comment>
<sequence length="325" mass="34181">MRTFSVSATSFGREPARLSDLLARGPVVLDGAMGTELDARGIDTRNALWSARALTTAPDVVREVHSDYLDAGARVITTNTYQATLPALIRSGEDTAGAREIIAAGARLAKEAARQFGKEHPEEPVLVAGGLGPYGAYLADGSEYTGAYSIDIPEGPRLREVHLPRIEVLAGEGINLFALETLPRLDEAQALVAMVKSLAPQAECWVSFQVRSDGASLADGTSLAEAAARVAQEEMVVAVGINCVAPDVVGRALPVLRAATVKPLVACPNAGDLYDPATKTWHSTGEGAGIPALAPSWIDVGARLVGGCCRTRPAQIRRLARTVRP</sequence>
<evidence type="ECO:0000259" key="7">
    <source>
        <dbReference type="PROSITE" id="PS50970"/>
    </source>
</evidence>
<reference evidence="8 9" key="1">
    <citation type="submission" date="2016-12" db="EMBL/GenBank/DDBJ databases">
        <title>Genomic comparison of strains in the 'Actinomyces naeslundii' group.</title>
        <authorList>
            <person name="Mughal S.R."/>
            <person name="Do T."/>
            <person name="Gilbert S.C."/>
            <person name="Witherden E.A."/>
            <person name="Didelot X."/>
            <person name="Beighton D."/>
        </authorList>
    </citation>
    <scope>NUCLEOTIDE SEQUENCE [LARGE SCALE GENOMIC DNA]</scope>
    <source>
        <strain evidence="8 9">S64C</strain>
    </source>
</reference>
<dbReference type="GO" id="GO:0032259">
    <property type="term" value="P:methylation"/>
    <property type="evidence" value="ECO:0007669"/>
    <property type="project" value="UniProtKB-KW"/>
</dbReference>
<evidence type="ECO:0000256" key="3">
    <source>
        <dbReference type="ARBA" id="ARBA00022723"/>
    </source>
</evidence>
<dbReference type="Pfam" id="PF02574">
    <property type="entry name" value="S-methyl_trans"/>
    <property type="match status" value="1"/>
</dbReference>
<dbReference type="RefSeq" id="WP_075248381.1">
    <property type="nucleotide sequence ID" value="NZ_MSGO01000007.1"/>
</dbReference>
<keyword evidence="3 5" id="KW-0479">Metal-binding</keyword>
<feature type="binding site" evidence="6">
    <location>
        <position position="308"/>
    </location>
    <ligand>
        <name>Zn(2+)</name>
        <dbReference type="ChEBI" id="CHEBI:29105"/>
    </ligand>
</feature>